<dbReference type="Gene3D" id="3.40.50.300">
    <property type="entry name" value="P-loop containing nucleotide triphosphate hydrolases"/>
    <property type="match status" value="1"/>
</dbReference>
<feature type="domain" description="Protein kinase" evidence="1">
    <location>
        <begin position="1"/>
        <end position="173"/>
    </location>
</feature>
<dbReference type="InterPro" id="IPR041664">
    <property type="entry name" value="AAA_16"/>
</dbReference>
<dbReference type="InterPro" id="IPR027417">
    <property type="entry name" value="P-loop_NTPase"/>
</dbReference>
<dbReference type="EMBL" id="JAGGLB010000024">
    <property type="protein sequence ID" value="MBP1994243.1"/>
    <property type="molecule type" value="Genomic_DNA"/>
</dbReference>
<name>A0ABS4J364_9BACL</name>
<organism evidence="2 3">
    <name type="scientific">Paenibacillus eucommiae</name>
    <dbReference type="NCBI Taxonomy" id="1355755"/>
    <lineage>
        <taxon>Bacteria</taxon>
        <taxon>Bacillati</taxon>
        <taxon>Bacillota</taxon>
        <taxon>Bacilli</taxon>
        <taxon>Bacillales</taxon>
        <taxon>Paenibacillaceae</taxon>
        <taxon>Paenibacillus</taxon>
    </lineage>
</organism>
<evidence type="ECO:0000313" key="2">
    <source>
        <dbReference type="EMBL" id="MBP1994243.1"/>
    </source>
</evidence>
<gene>
    <name evidence="2" type="ORF">J2Z66_005879</name>
</gene>
<dbReference type="PANTHER" id="PTHR43642:SF1">
    <property type="entry name" value="HYBRID SIGNAL TRANSDUCTION HISTIDINE KINASE G"/>
    <property type="match status" value="1"/>
</dbReference>
<accession>A0ABS4J364</accession>
<dbReference type="PROSITE" id="PS50011">
    <property type="entry name" value="PROTEIN_KINASE_DOM"/>
    <property type="match status" value="1"/>
</dbReference>
<dbReference type="Gene3D" id="1.10.510.10">
    <property type="entry name" value="Transferase(Phosphotransferase) domain 1"/>
    <property type="match status" value="1"/>
</dbReference>
<protein>
    <recommendedName>
        <fullName evidence="1">Protein kinase domain-containing protein</fullName>
    </recommendedName>
</protein>
<dbReference type="SUPFAM" id="SSF56112">
    <property type="entry name" value="Protein kinase-like (PK-like)"/>
    <property type="match status" value="1"/>
</dbReference>
<dbReference type="InterPro" id="IPR011009">
    <property type="entry name" value="Kinase-like_dom_sf"/>
</dbReference>
<dbReference type="SUPFAM" id="SSF52540">
    <property type="entry name" value="P-loop containing nucleoside triphosphate hydrolases"/>
    <property type="match status" value="1"/>
</dbReference>
<evidence type="ECO:0000259" key="1">
    <source>
        <dbReference type="PROSITE" id="PS50011"/>
    </source>
</evidence>
<dbReference type="Pfam" id="PF13191">
    <property type="entry name" value="AAA_16"/>
    <property type="match status" value="1"/>
</dbReference>
<proteinExistence type="predicted"/>
<dbReference type="InterPro" id="IPR053159">
    <property type="entry name" value="Hybrid_Histidine_Kinase"/>
</dbReference>
<reference evidence="2 3" key="1">
    <citation type="submission" date="2021-03" db="EMBL/GenBank/DDBJ databases">
        <title>Genomic Encyclopedia of Type Strains, Phase IV (KMG-IV): sequencing the most valuable type-strain genomes for metagenomic binning, comparative biology and taxonomic classification.</title>
        <authorList>
            <person name="Goeker M."/>
        </authorList>
    </citation>
    <scope>NUCLEOTIDE SEQUENCE [LARGE SCALE GENOMIC DNA]</scope>
    <source>
        <strain evidence="2 3">DSM 26048</strain>
    </source>
</reference>
<sequence>MSHHTNKRLVEYVTGPTLALSEFTRLAILVAEMVHREHQQIAIIGYLNPANIVIAAGGLSAWLTESVQWHEAYRAPEQSGRMNRIPDERCDLYALGVIYYELLAGQLPFQPGQDEDWETVHIQQAPLPLAQLRVDTEGPLEAMMMKLLSKSPEDRYQSAYGLLDDLQQCDSMLTESGRIAPFEVGSLDHLRQFRVPDTLFGRSEAMKQLEDGIQQAASGGLAFRWVTGEEGVGKTALVHQLRLTAARWGGRFVEGTAVQAEHASPYRPLLQALGEWLEQLWSEPPRHIALLRERLQAEFGEEAQIIASLLPGAQPMFAGQAPGERTAPSVDNGKDTGPLLTRLIGFFAANSPPLVLFLDHMERAKASLCSVLETLAQSHAAAGLLVIGACRTSGEQGAELEDVLEAAWLNERLRTFPSEQITLQPLGYDEVRNYLECGLHGSSLRIRLLTRAVFN</sequence>
<dbReference type="RefSeq" id="WP_209976091.1">
    <property type="nucleotide sequence ID" value="NZ_JAGGLB010000024.1"/>
</dbReference>
<dbReference type="PANTHER" id="PTHR43642">
    <property type="entry name" value="HYBRID SIGNAL TRANSDUCTION HISTIDINE KINASE G"/>
    <property type="match status" value="1"/>
</dbReference>
<dbReference type="InterPro" id="IPR000719">
    <property type="entry name" value="Prot_kinase_dom"/>
</dbReference>
<evidence type="ECO:0000313" key="3">
    <source>
        <dbReference type="Proteomes" id="UP001519287"/>
    </source>
</evidence>
<dbReference type="Proteomes" id="UP001519287">
    <property type="component" value="Unassembled WGS sequence"/>
</dbReference>
<keyword evidence="3" id="KW-1185">Reference proteome</keyword>
<comment type="caution">
    <text evidence="2">The sequence shown here is derived from an EMBL/GenBank/DDBJ whole genome shotgun (WGS) entry which is preliminary data.</text>
</comment>